<feature type="binding site" evidence="9">
    <location>
        <position position="88"/>
    </location>
    <ligand>
        <name>[4Fe-4S] cluster</name>
        <dbReference type="ChEBI" id="CHEBI:49883"/>
        <label>1</label>
    </ligand>
</feature>
<dbReference type="Proteomes" id="UP001565471">
    <property type="component" value="Unassembled WGS sequence"/>
</dbReference>
<dbReference type="NCBIfam" id="TIGR01574">
    <property type="entry name" value="miaB-methiolase"/>
    <property type="match status" value="1"/>
</dbReference>
<dbReference type="PROSITE" id="PS01278">
    <property type="entry name" value="MTTASE_RADICAL"/>
    <property type="match status" value="1"/>
</dbReference>
<gene>
    <name evidence="9" type="primary">miaB</name>
    <name evidence="13" type="ORF">ABIF29_008822</name>
</gene>
<dbReference type="CDD" id="cd01335">
    <property type="entry name" value="Radical_SAM"/>
    <property type="match status" value="1"/>
</dbReference>
<dbReference type="InterPro" id="IPR013848">
    <property type="entry name" value="Methylthiotransferase_N"/>
</dbReference>
<keyword evidence="6 9" id="KW-0408">Iron</keyword>
<keyword evidence="14" id="KW-1185">Reference proteome</keyword>
<dbReference type="InterPro" id="IPR038135">
    <property type="entry name" value="Methylthiotransferase_N_sf"/>
</dbReference>
<feature type="domain" description="MTTase N-terminal" evidence="11">
    <location>
        <begin position="5"/>
        <end position="125"/>
    </location>
</feature>
<dbReference type="GO" id="GO:0035597">
    <property type="term" value="F:tRNA-2-methylthio-N(6)-dimethylallyladenosine(37) synthase activity"/>
    <property type="evidence" value="ECO:0007669"/>
    <property type="project" value="UniProtKB-EC"/>
</dbReference>
<dbReference type="InterPro" id="IPR005839">
    <property type="entry name" value="Methylthiotransferase"/>
</dbReference>
<comment type="subunit">
    <text evidence="9">Monomer.</text>
</comment>
<dbReference type="SFLD" id="SFLDF00273">
    <property type="entry name" value="(dimethylallyl)adenosine_tRNA"/>
    <property type="match status" value="1"/>
</dbReference>
<organism evidence="13 14">
    <name type="scientific">Bradyrhizobium elkanii</name>
    <dbReference type="NCBI Taxonomy" id="29448"/>
    <lineage>
        <taxon>Bacteria</taxon>
        <taxon>Pseudomonadati</taxon>
        <taxon>Pseudomonadota</taxon>
        <taxon>Alphaproteobacteria</taxon>
        <taxon>Hyphomicrobiales</taxon>
        <taxon>Nitrobacteraceae</taxon>
        <taxon>Bradyrhizobium</taxon>
    </lineage>
</organism>
<dbReference type="SFLD" id="SFLDG01082">
    <property type="entry name" value="B12-binding_domain_containing"/>
    <property type="match status" value="1"/>
</dbReference>
<evidence type="ECO:0000256" key="4">
    <source>
        <dbReference type="ARBA" id="ARBA00022691"/>
    </source>
</evidence>
<dbReference type="Pfam" id="PF00919">
    <property type="entry name" value="UPF0004"/>
    <property type="match status" value="1"/>
</dbReference>
<dbReference type="PANTHER" id="PTHR43020">
    <property type="entry name" value="CDK5 REGULATORY SUBUNIT-ASSOCIATED PROTEIN 1"/>
    <property type="match status" value="1"/>
</dbReference>
<dbReference type="InterPro" id="IPR007197">
    <property type="entry name" value="rSAM"/>
</dbReference>
<feature type="binding site" evidence="9">
    <location>
        <position position="50"/>
    </location>
    <ligand>
        <name>[4Fe-4S] cluster</name>
        <dbReference type="ChEBI" id="CHEBI:49883"/>
        <label>1</label>
    </ligand>
</feature>
<keyword evidence="3 9" id="KW-0808">Transferase</keyword>
<dbReference type="RefSeq" id="WP_016840394.1">
    <property type="nucleotide sequence ID" value="NZ_BJNL01000109.1"/>
</dbReference>
<comment type="similarity">
    <text evidence="9">Belongs to the methylthiotransferase family. MiaB subfamily.</text>
</comment>
<evidence type="ECO:0000256" key="1">
    <source>
        <dbReference type="ARBA" id="ARBA00003234"/>
    </source>
</evidence>
<evidence type="ECO:0000256" key="9">
    <source>
        <dbReference type="HAMAP-Rule" id="MF_01864"/>
    </source>
</evidence>
<evidence type="ECO:0000256" key="7">
    <source>
        <dbReference type="ARBA" id="ARBA00023014"/>
    </source>
</evidence>
<evidence type="ECO:0000256" key="5">
    <source>
        <dbReference type="ARBA" id="ARBA00022723"/>
    </source>
</evidence>
<comment type="caution">
    <text evidence="13">The sequence shown here is derived from an EMBL/GenBank/DDBJ whole genome shotgun (WGS) entry which is preliminary data.</text>
</comment>
<reference evidence="13 14" key="1">
    <citation type="submission" date="2024-07" db="EMBL/GenBank/DDBJ databases">
        <title>Genomic Encyclopedia of Type Strains, Phase V (KMG-V): Genome sequencing to study the core and pangenomes of soil and plant-associated prokaryotes.</title>
        <authorList>
            <person name="Whitman W."/>
        </authorList>
    </citation>
    <scope>NUCLEOTIDE SEQUENCE [LARGE SCALE GENOMIC DNA]</scope>
    <source>
        <strain evidence="13 14">USDA 415</strain>
    </source>
</reference>
<dbReference type="Gene3D" id="3.80.30.20">
    <property type="entry name" value="tm_1862 like domain"/>
    <property type="match status" value="1"/>
</dbReference>
<feature type="domain" description="TRAM" evidence="10">
    <location>
        <begin position="387"/>
        <end position="449"/>
    </location>
</feature>
<dbReference type="InterPro" id="IPR020612">
    <property type="entry name" value="Methylthiotransferase_CS"/>
</dbReference>
<name>A0ABV4FGN2_BRAEL</name>
<keyword evidence="5 9" id="KW-0479">Metal-binding</keyword>
<evidence type="ECO:0000256" key="6">
    <source>
        <dbReference type="ARBA" id="ARBA00023004"/>
    </source>
</evidence>
<sequence>MTTPRKLHIKSYGCQMNVYDAQRMADTLAGEGFVETASAEDADLVILNTCHIREKASEKVYSELGRLRVAKDEAARAGREMKIAVAGCVAQAEGAEIIHRAPTVDIVVGPQSYHHLPELLKRAKANGRALETEFPVEDKFGFLPQPKPDAIRARGISAFVTVQEGCDKFCTFCVVPYTRGAEVSRPVARIIDDVKQLADNGVREFTLIGQNVNAYHGEGPDGRVWPLGKLLQRLATIPGVMRLRYSTSHPRDVDDALIAAHRDLPELMPFVHLPVQSGADRILAAMNRKHTADDYRRVIDRFRAARQDIAFSSDFIVGFPGETAEEFSATLALVTQIGYAAAYSFKYSPRPGTPAAEMRETVSAAEMDERLGRLQELIDSQQSAFNRAAIGTTVDVLFERAARNPGQIVGRTAYLQPAHVMASPDIIGQVLPVRIDSLERYSLIGELATRPAPGLISQTIGA</sequence>
<feature type="domain" description="Radical SAM core" evidence="12">
    <location>
        <begin position="152"/>
        <end position="384"/>
    </location>
</feature>
<dbReference type="HAMAP" id="MF_01864">
    <property type="entry name" value="tRNA_metthiotr_MiaB"/>
    <property type="match status" value="1"/>
</dbReference>
<dbReference type="InterPro" id="IPR002792">
    <property type="entry name" value="TRAM_dom"/>
</dbReference>
<dbReference type="InterPro" id="IPR006463">
    <property type="entry name" value="MiaB_methiolase"/>
</dbReference>
<comment type="cofactor">
    <cofactor evidence="9">
        <name>[4Fe-4S] cluster</name>
        <dbReference type="ChEBI" id="CHEBI:49883"/>
    </cofactor>
    <text evidence="9">Binds 2 [4Fe-4S] clusters. One cluster is coordinated with 3 cysteines and an exchangeable S-adenosyl-L-methionine.</text>
</comment>
<comment type="catalytic activity">
    <reaction evidence="9">
        <text>N(6)-dimethylallyladenosine(37) in tRNA + (sulfur carrier)-SH + AH2 + 2 S-adenosyl-L-methionine = 2-methylsulfanyl-N(6)-dimethylallyladenosine(37) in tRNA + (sulfur carrier)-H + 5'-deoxyadenosine + L-methionine + A + S-adenosyl-L-homocysteine + 2 H(+)</text>
        <dbReference type="Rhea" id="RHEA:37067"/>
        <dbReference type="Rhea" id="RHEA-COMP:10375"/>
        <dbReference type="Rhea" id="RHEA-COMP:10376"/>
        <dbReference type="Rhea" id="RHEA-COMP:14737"/>
        <dbReference type="Rhea" id="RHEA-COMP:14739"/>
        <dbReference type="ChEBI" id="CHEBI:13193"/>
        <dbReference type="ChEBI" id="CHEBI:15378"/>
        <dbReference type="ChEBI" id="CHEBI:17319"/>
        <dbReference type="ChEBI" id="CHEBI:17499"/>
        <dbReference type="ChEBI" id="CHEBI:29917"/>
        <dbReference type="ChEBI" id="CHEBI:57844"/>
        <dbReference type="ChEBI" id="CHEBI:57856"/>
        <dbReference type="ChEBI" id="CHEBI:59789"/>
        <dbReference type="ChEBI" id="CHEBI:64428"/>
        <dbReference type="ChEBI" id="CHEBI:74415"/>
        <dbReference type="ChEBI" id="CHEBI:74417"/>
        <dbReference type="EC" id="2.8.4.3"/>
    </reaction>
</comment>
<evidence type="ECO:0000259" key="11">
    <source>
        <dbReference type="PROSITE" id="PS51449"/>
    </source>
</evidence>
<dbReference type="SFLD" id="SFLDG01061">
    <property type="entry name" value="methylthiotransferase"/>
    <property type="match status" value="1"/>
</dbReference>
<dbReference type="InterPro" id="IPR006638">
    <property type="entry name" value="Elp3/MiaA/NifB-like_rSAM"/>
</dbReference>
<dbReference type="InterPro" id="IPR058240">
    <property type="entry name" value="rSAM_sf"/>
</dbReference>
<feature type="binding site" evidence="9">
    <location>
        <position position="166"/>
    </location>
    <ligand>
        <name>[4Fe-4S] cluster</name>
        <dbReference type="ChEBI" id="CHEBI:49883"/>
        <label>2</label>
        <note>4Fe-4S-S-AdoMet</note>
    </ligand>
</feature>
<dbReference type="Pfam" id="PF01938">
    <property type="entry name" value="TRAM"/>
    <property type="match status" value="1"/>
</dbReference>
<evidence type="ECO:0000313" key="13">
    <source>
        <dbReference type="EMBL" id="MEY9322023.1"/>
    </source>
</evidence>
<comment type="subcellular location">
    <subcellularLocation>
        <location evidence="9">Cytoplasm</location>
    </subcellularLocation>
</comment>
<dbReference type="SFLD" id="SFLDS00029">
    <property type="entry name" value="Radical_SAM"/>
    <property type="match status" value="1"/>
</dbReference>
<proteinExistence type="inferred from homology"/>
<dbReference type="GeneID" id="92950226"/>
<evidence type="ECO:0000256" key="8">
    <source>
        <dbReference type="ARBA" id="ARBA00033765"/>
    </source>
</evidence>
<feature type="binding site" evidence="9">
    <location>
        <position position="173"/>
    </location>
    <ligand>
        <name>[4Fe-4S] cluster</name>
        <dbReference type="ChEBI" id="CHEBI:49883"/>
        <label>2</label>
        <note>4Fe-4S-S-AdoMet</note>
    </ligand>
</feature>
<dbReference type="Pfam" id="PF04055">
    <property type="entry name" value="Radical_SAM"/>
    <property type="match status" value="1"/>
</dbReference>
<dbReference type="InterPro" id="IPR023404">
    <property type="entry name" value="rSAM_horseshoe"/>
</dbReference>
<evidence type="ECO:0000313" key="14">
    <source>
        <dbReference type="Proteomes" id="UP001565471"/>
    </source>
</evidence>
<dbReference type="NCBIfam" id="TIGR00089">
    <property type="entry name" value="MiaB/RimO family radical SAM methylthiotransferase"/>
    <property type="match status" value="1"/>
</dbReference>
<evidence type="ECO:0000259" key="10">
    <source>
        <dbReference type="PROSITE" id="PS50926"/>
    </source>
</evidence>
<protein>
    <recommendedName>
        <fullName evidence="8 9">tRNA-2-methylthio-N(6)-dimethylallyladenosine synthase</fullName>
        <ecNumber evidence="8 9">2.8.4.3</ecNumber>
    </recommendedName>
    <alternativeName>
        <fullName evidence="9">(Dimethylallyl)adenosine tRNA methylthiotransferase MiaB</fullName>
    </alternativeName>
    <alternativeName>
        <fullName evidence="9">tRNA-i(6)A37 methylthiotransferase</fullName>
    </alternativeName>
</protein>
<accession>A0ABV4FGN2</accession>
<feature type="binding site" evidence="9">
    <location>
        <position position="170"/>
    </location>
    <ligand>
        <name>[4Fe-4S] cluster</name>
        <dbReference type="ChEBI" id="CHEBI:49883"/>
        <label>2</label>
        <note>4Fe-4S-S-AdoMet</note>
    </ligand>
</feature>
<dbReference type="EC" id="2.8.4.3" evidence="8 9"/>
<evidence type="ECO:0000256" key="2">
    <source>
        <dbReference type="ARBA" id="ARBA00022485"/>
    </source>
</evidence>
<keyword evidence="4 9" id="KW-0949">S-adenosyl-L-methionine</keyword>
<comment type="function">
    <text evidence="1 9">Catalyzes the methylthiolation of N6-(dimethylallyl)adenosine (i(6)A), leading to the formation of 2-methylthio-N6-(dimethylallyl)adenosine (ms(2)i(6)A) at position 37 in tRNAs that read codons beginning with uridine.</text>
</comment>
<evidence type="ECO:0000259" key="12">
    <source>
        <dbReference type="PROSITE" id="PS51918"/>
    </source>
</evidence>
<dbReference type="SMART" id="SM00729">
    <property type="entry name" value="Elp3"/>
    <property type="match status" value="1"/>
</dbReference>
<feature type="binding site" evidence="9">
    <location>
        <position position="14"/>
    </location>
    <ligand>
        <name>[4Fe-4S] cluster</name>
        <dbReference type="ChEBI" id="CHEBI:49883"/>
        <label>1</label>
    </ligand>
</feature>
<dbReference type="PROSITE" id="PS50926">
    <property type="entry name" value="TRAM"/>
    <property type="match status" value="1"/>
</dbReference>
<dbReference type="PROSITE" id="PS51918">
    <property type="entry name" value="RADICAL_SAM"/>
    <property type="match status" value="1"/>
</dbReference>
<keyword evidence="7 9" id="KW-0411">Iron-sulfur</keyword>
<keyword evidence="2 9" id="KW-0004">4Fe-4S</keyword>
<dbReference type="EMBL" id="JBGBZA010000002">
    <property type="protein sequence ID" value="MEY9322023.1"/>
    <property type="molecule type" value="Genomic_DNA"/>
</dbReference>
<dbReference type="PANTHER" id="PTHR43020:SF2">
    <property type="entry name" value="MITOCHONDRIAL TRNA METHYLTHIOTRANSFERASE CDK5RAP1"/>
    <property type="match status" value="1"/>
</dbReference>
<dbReference type="SUPFAM" id="SSF102114">
    <property type="entry name" value="Radical SAM enzymes"/>
    <property type="match status" value="1"/>
</dbReference>
<evidence type="ECO:0000256" key="3">
    <source>
        <dbReference type="ARBA" id="ARBA00022679"/>
    </source>
</evidence>
<dbReference type="PROSITE" id="PS51449">
    <property type="entry name" value="MTTASE_N"/>
    <property type="match status" value="1"/>
</dbReference>
<keyword evidence="9" id="KW-0963">Cytoplasm</keyword>
<keyword evidence="9" id="KW-0819">tRNA processing</keyword>
<dbReference type="Gene3D" id="3.40.50.12160">
    <property type="entry name" value="Methylthiotransferase, N-terminal domain"/>
    <property type="match status" value="1"/>
</dbReference>